<accession>A0A255Y0K6</accession>
<evidence type="ECO:0000313" key="3">
    <source>
        <dbReference type="Proteomes" id="UP000216361"/>
    </source>
</evidence>
<dbReference type="RefSeq" id="WP_094406483.1">
    <property type="nucleotide sequence ID" value="NZ_BMJZ01000007.1"/>
</dbReference>
<dbReference type="OrthoDB" id="564699at2"/>
<name>A0A255Y0K6_9PROT</name>
<evidence type="ECO:0000259" key="1">
    <source>
        <dbReference type="Pfam" id="PF11962"/>
    </source>
</evidence>
<comment type="caution">
    <text evidence="2">The sequence shown here is derived from an EMBL/GenBank/DDBJ whole genome shotgun (WGS) entry which is preliminary data.</text>
</comment>
<proteinExistence type="predicted"/>
<organism evidence="2 3">
    <name type="scientific">Elstera cyanobacteriorum</name>
    <dbReference type="NCBI Taxonomy" id="2022747"/>
    <lineage>
        <taxon>Bacteria</taxon>
        <taxon>Pseudomonadati</taxon>
        <taxon>Pseudomonadota</taxon>
        <taxon>Alphaproteobacteria</taxon>
        <taxon>Rhodospirillales</taxon>
        <taxon>Rhodospirillaceae</taxon>
        <taxon>Elstera</taxon>
    </lineage>
</organism>
<dbReference type="EMBL" id="NOXS01000005">
    <property type="protein sequence ID" value="OYQ22738.1"/>
    <property type="molecule type" value="Genomic_DNA"/>
</dbReference>
<sequence>MDRLRDADTTLVVPNPHDIPPPGSIHDKPGFFVDCDLEAGFLGTPFRAYWANMITECIRNAILKAGLVPEYTDWTQLGLAIEKIADRIARELINILVPPMIDDKIGKIEFVRDGGNVTGTIKGGKFTLNAPTPPPPVEPPPFPAIEDHIFAIGTGASITNAKWTGGSVHLAHSGDGTAALAVHKGGISVLGGTTAGLSSNHPYVIRGGTSASVPGTFDNVYEGSVLQSPTPDKYFVHYAAENGTQRQFAVSLDGSVFAANTTLQAADYAEWFETVDGAPLEAGVSVVLDGAKVRAAQATDDPRDIIGVTRPLGAPGVIGNAAEAYWADLHVTDAFGAPIWTETVDVDGQTYRSHAVNPEYDPTRPYIPRSQRPEWVLVGLLGQVPVRQGQPLGDRWRVMRPAADGVDLIFIR</sequence>
<dbReference type="Gene3D" id="2.40.300.10">
    <property type="entry name" value="Head decoration protein D"/>
    <property type="match status" value="2"/>
</dbReference>
<dbReference type="InterPro" id="IPR021865">
    <property type="entry name" value="Peptidase_G2"/>
</dbReference>
<protein>
    <recommendedName>
        <fullName evidence="1">Peptidase G2 IMC autoproteolytic cleavage domain-containing protein</fullName>
    </recommendedName>
</protein>
<dbReference type="Pfam" id="PF11962">
    <property type="entry name" value="Peptidase_G2"/>
    <property type="match status" value="1"/>
</dbReference>
<keyword evidence="3" id="KW-1185">Reference proteome</keyword>
<gene>
    <name evidence="2" type="ORF">CHR90_00075</name>
</gene>
<dbReference type="Proteomes" id="UP000216361">
    <property type="component" value="Unassembled WGS sequence"/>
</dbReference>
<evidence type="ECO:0000313" key="2">
    <source>
        <dbReference type="EMBL" id="OYQ22738.1"/>
    </source>
</evidence>
<reference evidence="2 3" key="1">
    <citation type="submission" date="2017-07" db="EMBL/GenBank/DDBJ databases">
        <title>Elstera cyanobacteriorum sp. nov., a novel bacterium isolated from cyanobacterial aggregates in a eutrophic lake.</title>
        <authorList>
            <person name="Cai H."/>
        </authorList>
    </citation>
    <scope>NUCLEOTIDE SEQUENCE [LARGE SCALE GENOMIC DNA]</scope>
    <source>
        <strain evidence="2 3">TH019</strain>
    </source>
</reference>
<dbReference type="AlphaFoldDB" id="A0A255Y0K6"/>
<feature type="domain" description="Peptidase G2 IMC autoproteolytic cleavage" evidence="1">
    <location>
        <begin position="250"/>
        <end position="387"/>
    </location>
</feature>